<organism evidence="9 10">
    <name type="scientific">Gongylonema pulchrum</name>
    <dbReference type="NCBI Taxonomy" id="637853"/>
    <lineage>
        <taxon>Eukaryota</taxon>
        <taxon>Metazoa</taxon>
        <taxon>Ecdysozoa</taxon>
        <taxon>Nematoda</taxon>
        <taxon>Chromadorea</taxon>
        <taxon>Rhabditida</taxon>
        <taxon>Spirurina</taxon>
        <taxon>Spiruromorpha</taxon>
        <taxon>Spiruroidea</taxon>
        <taxon>Gongylonematidae</taxon>
        <taxon>Gongylonema</taxon>
    </lineage>
</organism>
<protein>
    <submittedName>
        <fullName evidence="9">Uncharacterized protein</fullName>
    </submittedName>
</protein>
<sequence length="253" mass="28543">MPYRFLHKSDHIFITLSLIVNLSNIFRFPALLSESGGVLFLIPYAVCLGLVTTPIIYLENALGQFSSLPPLQIFHCLCPAFAGIGFALTFISVFKSLLLSYTSLDLFFSLKSLSAALFPSSRKQWLECVHDDHPSCFDPYIICDEANGFYQYYSKCYEISTERIPGNPNFTWAQVVVGMTSTSEALRELPTQIYLFEKIRALDRPSPFLFASAVVQQAIIAFIGILGMRAYAKVRVLFLLILFYGTLLKYSNF</sequence>
<accession>A0A3P7NNX4</accession>
<feature type="transmembrane region" description="Helical" evidence="8">
    <location>
        <begin position="12"/>
        <end position="32"/>
    </location>
</feature>
<keyword evidence="7" id="KW-0479">Metal-binding</keyword>
<dbReference type="GO" id="GO:0005886">
    <property type="term" value="C:plasma membrane"/>
    <property type="evidence" value="ECO:0007669"/>
    <property type="project" value="TreeGrafter"/>
</dbReference>
<evidence type="ECO:0000256" key="7">
    <source>
        <dbReference type="PIRSR" id="PIRSR600175-1"/>
    </source>
</evidence>
<dbReference type="GO" id="GO:0005283">
    <property type="term" value="F:amino acid:sodium symporter activity"/>
    <property type="evidence" value="ECO:0007669"/>
    <property type="project" value="TreeGrafter"/>
</dbReference>
<dbReference type="AlphaFoldDB" id="A0A3P7NNX4"/>
<feature type="transmembrane region" description="Helical" evidence="8">
    <location>
        <begin position="234"/>
        <end position="251"/>
    </location>
</feature>
<keyword evidence="7" id="KW-0915">Sodium</keyword>
<dbReference type="SUPFAM" id="SSF161070">
    <property type="entry name" value="SNF-like"/>
    <property type="match status" value="1"/>
</dbReference>
<dbReference type="GO" id="GO:0046872">
    <property type="term" value="F:metal ion binding"/>
    <property type="evidence" value="ECO:0007669"/>
    <property type="project" value="UniProtKB-KW"/>
</dbReference>
<comment type="subcellular location">
    <subcellularLocation>
        <location evidence="1">Membrane</location>
        <topology evidence="1">Multi-pass membrane protein</topology>
    </subcellularLocation>
</comment>
<evidence type="ECO:0000256" key="2">
    <source>
        <dbReference type="ARBA" id="ARBA00022448"/>
    </source>
</evidence>
<proteinExistence type="predicted"/>
<dbReference type="PANTHER" id="PTHR11616">
    <property type="entry name" value="SODIUM/CHLORIDE DEPENDENT TRANSPORTER"/>
    <property type="match status" value="1"/>
</dbReference>
<dbReference type="PANTHER" id="PTHR11616:SF241">
    <property type="entry name" value="SODIUM- AND CHLORIDE-DEPENDENT GLYCINE TRANSPORTER 2"/>
    <property type="match status" value="1"/>
</dbReference>
<feature type="transmembrane region" description="Helical" evidence="8">
    <location>
        <begin position="208"/>
        <end position="228"/>
    </location>
</feature>
<dbReference type="Proteomes" id="UP000271098">
    <property type="component" value="Unassembled WGS sequence"/>
</dbReference>
<evidence type="ECO:0000313" key="9">
    <source>
        <dbReference type="EMBL" id="VDN32391.1"/>
    </source>
</evidence>
<keyword evidence="6 8" id="KW-0472">Membrane</keyword>
<reference evidence="9 10" key="1">
    <citation type="submission" date="2018-11" db="EMBL/GenBank/DDBJ databases">
        <authorList>
            <consortium name="Pathogen Informatics"/>
        </authorList>
    </citation>
    <scope>NUCLEOTIDE SEQUENCE [LARGE SCALE GENOMIC DNA]</scope>
</reference>
<dbReference type="PROSITE" id="PS50267">
    <property type="entry name" value="NA_NEUROTRAN_SYMP_3"/>
    <property type="match status" value="1"/>
</dbReference>
<keyword evidence="2" id="KW-0813">Transport</keyword>
<evidence type="ECO:0000256" key="1">
    <source>
        <dbReference type="ARBA" id="ARBA00004141"/>
    </source>
</evidence>
<evidence type="ECO:0000256" key="6">
    <source>
        <dbReference type="ARBA" id="ARBA00023136"/>
    </source>
</evidence>
<feature type="transmembrane region" description="Helical" evidence="8">
    <location>
        <begin position="70"/>
        <end position="92"/>
    </location>
</feature>
<gene>
    <name evidence="9" type="ORF">GPUH_LOCUS18752</name>
</gene>
<keyword evidence="4" id="KW-0769">Symport</keyword>
<dbReference type="GO" id="GO:0089718">
    <property type="term" value="P:amino acid import across plasma membrane"/>
    <property type="evidence" value="ECO:0007669"/>
    <property type="project" value="TreeGrafter"/>
</dbReference>
<evidence type="ECO:0000256" key="8">
    <source>
        <dbReference type="SAM" id="Phobius"/>
    </source>
</evidence>
<feature type="binding site" evidence="7">
    <location>
        <position position="20"/>
    </location>
    <ligand>
        <name>Na(+)</name>
        <dbReference type="ChEBI" id="CHEBI:29101"/>
        <label>1</label>
    </ligand>
</feature>
<keyword evidence="3 8" id="KW-0812">Transmembrane</keyword>
<dbReference type="OrthoDB" id="5872181at2759"/>
<keyword evidence="10" id="KW-1185">Reference proteome</keyword>
<dbReference type="EMBL" id="UYRT01087286">
    <property type="protein sequence ID" value="VDN32391.1"/>
    <property type="molecule type" value="Genomic_DNA"/>
</dbReference>
<evidence type="ECO:0000256" key="5">
    <source>
        <dbReference type="ARBA" id="ARBA00022989"/>
    </source>
</evidence>
<dbReference type="InterPro" id="IPR000175">
    <property type="entry name" value="Na/ntran_symport"/>
</dbReference>
<feature type="transmembrane region" description="Helical" evidence="8">
    <location>
        <begin position="38"/>
        <end position="58"/>
    </location>
</feature>
<dbReference type="InterPro" id="IPR037272">
    <property type="entry name" value="SNS_sf"/>
</dbReference>
<name>A0A3P7NNX4_9BILA</name>
<evidence type="ECO:0000256" key="3">
    <source>
        <dbReference type="ARBA" id="ARBA00022692"/>
    </source>
</evidence>
<dbReference type="Pfam" id="PF00209">
    <property type="entry name" value="SNF"/>
    <property type="match status" value="1"/>
</dbReference>
<evidence type="ECO:0000256" key="4">
    <source>
        <dbReference type="ARBA" id="ARBA00022847"/>
    </source>
</evidence>
<evidence type="ECO:0000313" key="10">
    <source>
        <dbReference type="Proteomes" id="UP000271098"/>
    </source>
</evidence>
<feature type="binding site" evidence="7">
    <location>
        <position position="24"/>
    </location>
    <ligand>
        <name>Na(+)</name>
        <dbReference type="ChEBI" id="CHEBI:29101"/>
        <label>1</label>
    </ligand>
</feature>
<keyword evidence="5 8" id="KW-1133">Transmembrane helix</keyword>
<dbReference type="PRINTS" id="PR00176">
    <property type="entry name" value="NANEUSMPORT"/>
</dbReference>